<protein>
    <submittedName>
        <fullName evidence="1">Uncharacterized protein</fullName>
    </submittedName>
</protein>
<organism evidence="1 2">
    <name type="scientific">Protopolystoma xenopodis</name>
    <dbReference type="NCBI Taxonomy" id="117903"/>
    <lineage>
        <taxon>Eukaryota</taxon>
        <taxon>Metazoa</taxon>
        <taxon>Spiralia</taxon>
        <taxon>Lophotrochozoa</taxon>
        <taxon>Platyhelminthes</taxon>
        <taxon>Monogenea</taxon>
        <taxon>Polyopisthocotylea</taxon>
        <taxon>Polystomatidea</taxon>
        <taxon>Polystomatidae</taxon>
        <taxon>Protopolystoma</taxon>
    </lineage>
</organism>
<reference evidence="1" key="1">
    <citation type="submission" date="2018-11" db="EMBL/GenBank/DDBJ databases">
        <authorList>
            <consortium name="Pathogen Informatics"/>
        </authorList>
    </citation>
    <scope>NUCLEOTIDE SEQUENCE</scope>
</reference>
<keyword evidence="2" id="KW-1185">Reference proteome</keyword>
<name>A0A3S5AM35_9PLAT</name>
<accession>A0A3S5AM35</accession>
<sequence>MHLLLDCPTGLAVRRAVSVGAAEAETDGKLGLPLDLLGL</sequence>
<dbReference type="EMBL" id="CAAALY010062446">
    <property type="protein sequence ID" value="VEL23536.1"/>
    <property type="molecule type" value="Genomic_DNA"/>
</dbReference>
<dbReference type="AlphaFoldDB" id="A0A3S5AM35"/>
<evidence type="ECO:0000313" key="2">
    <source>
        <dbReference type="Proteomes" id="UP000784294"/>
    </source>
</evidence>
<dbReference type="Proteomes" id="UP000784294">
    <property type="component" value="Unassembled WGS sequence"/>
</dbReference>
<evidence type="ECO:0000313" key="1">
    <source>
        <dbReference type="EMBL" id="VEL23536.1"/>
    </source>
</evidence>
<gene>
    <name evidence="1" type="ORF">PXEA_LOCUS16976</name>
</gene>
<comment type="caution">
    <text evidence="1">The sequence shown here is derived from an EMBL/GenBank/DDBJ whole genome shotgun (WGS) entry which is preliminary data.</text>
</comment>
<proteinExistence type="predicted"/>